<keyword evidence="4 9" id="KW-0812">Transmembrane</keyword>
<evidence type="ECO:0000256" key="5">
    <source>
        <dbReference type="ARBA" id="ARBA00022750"/>
    </source>
</evidence>
<evidence type="ECO:0000256" key="6">
    <source>
        <dbReference type="ARBA" id="ARBA00022801"/>
    </source>
</evidence>
<evidence type="ECO:0000256" key="3">
    <source>
        <dbReference type="ARBA" id="ARBA00022670"/>
    </source>
</evidence>
<reference evidence="12 13" key="1">
    <citation type="submission" date="2016-10" db="EMBL/GenBank/DDBJ databases">
        <authorList>
            <person name="de Groot N.N."/>
        </authorList>
    </citation>
    <scope>NUCLEOTIDE SEQUENCE [LARGE SCALE GENOMIC DNA]</scope>
    <source>
        <strain evidence="12 13">DSM 17925</strain>
    </source>
</reference>
<dbReference type="Pfam" id="PF01252">
    <property type="entry name" value="Peptidase_A8"/>
    <property type="match status" value="1"/>
</dbReference>
<comment type="subcellular location">
    <subcellularLocation>
        <location evidence="9">Cell membrane</location>
        <topology evidence="9">Multi-pass membrane protein</topology>
    </subcellularLocation>
</comment>
<evidence type="ECO:0000256" key="2">
    <source>
        <dbReference type="ARBA" id="ARBA00022475"/>
    </source>
</evidence>
<dbReference type="RefSeq" id="WP_089997222.1">
    <property type="nucleotide sequence ID" value="NZ_FOIZ01000002.1"/>
</dbReference>
<dbReference type="InterPro" id="IPR001872">
    <property type="entry name" value="Peptidase_A8"/>
</dbReference>
<protein>
    <recommendedName>
        <fullName evidence="9">Lipoprotein signal peptidase</fullName>
        <ecNumber evidence="9">3.4.23.36</ecNumber>
    </recommendedName>
    <alternativeName>
        <fullName evidence="9">Prolipoprotein signal peptidase</fullName>
    </alternativeName>
    <alternativeName>
        <fullName evidence="9">Signal peptidase II</fullName>
        <shortName evidence="9">SPase II</shortName>
    </alternativeName>
</protein>
<feature type="transmembrane region" description="Helical" evidence="9">
    <location>
        <begin position="65"/>
        <end position="83"/>
    </location>
</feature>
<feature type="transmembrane region" description="Helical" evidence="9">
    <location>
        <begin position="130"/>
        <end position="149"/>
    </location>
</feature>
<evidence type="ECO:0000256" key="9">
    <source>
        <dbReference type="HAMAP-Rule" id="MF_00161"/>
    </source>
</evidence>
<dbReference type="AlphaFoldDB" id="A0A1I0RVA6"/>
<evidence type="ECO:0000256" key="8">
    <source>
        <dbReference type="ARBA" id="ARBA00023136"/>
    </source>
</evidence>
<comment type="similarity">
    <text evidence="1 9 11">Belongs to the peptidase A8 family.</text>
</comment>
<feature type="active site" evidence="9">
    <location>
        <position position="136"/>
    </location>
</feature>
<dbReference type="GO" id="GO:0006508">
    <property type="term" value="P:proteolysis"/>
    <property type="evidence" value="ECO:0007669"/>
    <property type="project" value="UniProtKB-KW"/>
</dbReference>
<accession>A0A1I0RVA6</accession>
<dbReference type="PANTHER" id="PTHR33695">
    <property type="entry name" value="LIPOPROTEIN SIGNAL PEPTIDASE"/>
    <property type="match status" value="1"/>
</dbReference>
<dbReference type="PROSITE" id="PS00855">
    <property type="entry name" value="SPASE_II"/>
    <property type="match status" value="1"/>
</dbReference>
<dbReference type="HAMAP" id="MF_00161">
    <property type="entry name" value="LspA"/>
    <property type="match status" value="1"/>
</dbReference>
<dbReference type="GO" id="GO:0004190">
    <property type="term" value="F:aspartic-type endopeptidase activity"/>
    <property type="evidence" value="ECO:0007669"/>
    <property type="project" value="UniProtKB-UniRule"/>
</dbReference>
<evidence type="ECO:0000313" key="12">
    <source>
        <dbReference type="EMBL" id="SEW45245.1"/>
    </source>
</evidence>
<sequence>MRIVFWTGFWVFLADQITKFFVLYWIKLPELPGERLDVFPPFLVLKMARNRGVNFGLFADYDMRWVLIAVAFLICGGVLWWLHKSGGTKWTYIAAGVLIGGALGNVVDRLLYGWVADFLNMSCCGIHNPYAFNIADIAIFAGAVLLAFLPEPKTPKRPKKKAA</sequence>
<dbReference type="PANTHER" id="PTHR33695:SF1">
    <property type="entry name" value="LIPOPROTEIN SIGNAL PEPTIDASE"/>
    <property type="match status" value="1"/>
</dbReference>
<comment type="pathway">
    <text evidence="9">Protein modification; lipoprotein biosynthesis (signal peptide cleavage).</text>
</comment>
<comment type="function">
    <text evidence="9 10">This protein specifically catalyzes the removal of signal peptides from prolipoproteins.</text>
</comment>
<evidence type="ECO:0000256" key="7">
    <source>
        <dbReference type="ARBA" id="ARBA00022989"/>
    </source>
</evidence>
<dbReference type="GO" id="GO:0005886">
    <property type="term" value="C:plasma membrane"/>
    <property type="evidence" value="ECO:0007669"/>
    <property type="project" value="UniProtKB-SubCell"/>
</dbReference>
<keyword evidence="7 9" id="KW-1133">Transmembrane helix</keyword>
<keyword evidence="2 9" id="KW-1003">Cell membrane</keyword>
<dbReference type="Proteomes" id="UP000199167">
    <property type="component" value="Unassembled WGS sequence"/>
</dbReference>
<dbReference type="OrthoDB" id="9810259at2"/>
<feature type="transmembrane region" description="Helical" evidence="9">
    <location>
        <begin position="90"/>
        <end position="110"/>
    </location>
</feature>
<comment type="catalytic activity">
    <reaction evidence="9 10">
        <text>Release of signal peptides from bacterial membrane prolipoproteins. Hydrolyzes -Xaa-Yaa-Zaa-|-(S,diacylglyceryl)Cys-, in which Xaa is hydrophobic (preferably Leu), and Yaa (Ala or Ser) and Zaa (Gly or Ala) have small, neutral side chains.</text>
        <dbReference type="EC" id="3.4.23.36"/>
    </reaction>
</comment>
<dbReference type="PRINTS" id="PR00781">
    <property type="entry name" value="LIPOSIGPTASE"/>
</dbReference>
<keyword evidence="5 9" id="KW-0064">Aspartyl protease</keyword>
<organism evidence="12 13">
    <name type="scientific">Cognatiyoonia koreensis</name>
    <dbReference type="NCBI Taxonomy" id="364200"/>
    <lineage>
        <taxon>Bacteria</taxon>
        <taxon>Pseudomonadati</taxon>
        <taxon>Pseudomonadota</taxon>
        <taxon>Alphaproteobacteria</taxon>
        <taxon>Rhodobacterales</taxon>
        <taxon>Paracoccaceae</taxon>
        <taxon>Cognatiyoonia</taxon>
    </lineage>
</organism>
<keyword evidence="6 9" id="KW-0378">Hydrolase</keyword>
<evidence type="ECO:0000256" key="10">
    <source>
        <dbReference type="RuleBase" id="RU000594"/>
    </source>
</evidence>
<evidence type="ECO:0000313" key="13">
    <source>
        <dbReference type="Proteomes" id="UP000199167"/>
    </source>
</evidence>
<keyword evidence="3 9" id="KW-0645">Protease</keyword>
<keyword evidence="8 9" id="KW-0472">Membrane</keyword>
<proteinExistence type="inferred from homology"/>
<feature type="active site" evidence="9">
    <location>
        <position position="117"/>
    </location>
</feature>
<keyword evidence="13" id="KW-1185">Reference proteome</keyword>
<feature type="transmembrane region" description="Helical" evidence="9">
    <location>
        <begin position="7"/>
        <end position="26"/>
    </location>
</feature>
<dbReference type="EC" id="3.4.23.36" evidence="9"/>
<dbReference type="STRING" id="364200.SAMN04488515_3308"/>
<evidence type="ECO:0000256" key="4">
    <source>
        <dbReference type="ARBA" id="ARBA00022692"/>
    </source>
</evidence>
<evidence type="ECO:0000256" key="11">
    <source>
        <dbReference type="RuleBase" id="RU004181"/>
    </source>
</evidence>
<gene>
    <name evidence="9" type="primary">lspA</name>
    <name evidence="12" type="ORF">SAMN04488515_3308</name>
</gene>
<dbReference type="EMBL" id="FOIZ01000002">
    <property type="protein sequence ID" value="SEW45245.1"/>
    <property type="molecule type" value="Genomic_DNA"/>
</dbReference>
<dbReference type="NCBIfam" id="TIGR00077">
    <property type="entry name" value="lspA"/>
    <property type="match status" value="1"/>
</dbReference>
<dbReference type="UniPathway" id="UPA00665"/>
<evidence type="ECO:0000256" key="1">
    <source>
        <dbReference type="ARBA" id="ARBA00006139"/>
    </source>
</evidence>
<name>A0A1I0RVA6_9RHOB</name>